<organism evidence="2 3">
    <name type="scientific">Elysia chlorotica</name>
    <name type="common">Eastern emerald elysia</name>
    <name type="synonym">Sea slug</name>
    <dbReference type="NCBI Taxonomy" id="188477"/>
    <lineage>
        <taxon>Eukaryota</taxon>
        <taxon>Metazoa</taxon>
        <taxon>Spiralia</taxon>
        <taxon>Lophotrochozoa</taxon>
        <taxon>Mollusca</taxon>
        <taxon>Gastropoda</taxon>
        <taxon>Heterobranchia</taxon>
        <taxon>Euthyneura</taxon>
        <taxon>Panpulmonata</taxon>
        <taxon>Sacoglossa</taxon>
        <taxon>Placobranchoidea</taxon>
        <taxon>Plakobranchidae</taxon>
        <taxon>Elysia</taxon>
    </lineage>
</organism>
<evidence type="ECO:0000256" key="1">
    <source>
        <dbReference type="SAM" id="MobiDB-lite"/>
    </source>
</evidence>
<accession>A0A3S1BGN0</accession>
<name>A0A3S1BGN0_ELYCH</name>
<feature type="region of interest" description="Disordered" evidence="1">
    <location>
        <begin position="150"/>
        <end position="180"/>
    </location>
</feature>
<dbReference type="EMBL" id="RQTK01000097">
    <property type="protein sequence ID" value="RUS87905.1"/>
    <property type="molecule type" value="Genomic_DNA"/>
</dbReference>
<evidence type="ECO:0000313" key="2">
    <source>
        <dbReference type="EMBL" id="RUS87905.1"/>
    </source>
</evidence>
<proteinExistence type="predicted"/>
<gene>
    <name evidence="2" type="ORF">EGW08_004321</name>
</gene>
<protein>
    <submittedName>
        <fullName evidence="2">Uncharacterized protein</fullName>
    </submittedName>
</protein>
<sequence length="206" mass="23180">MHSRQRCEASGGMIHALVQRAIRGYPLKFGEQKEAEELPSKHGNKGTRYHRMPGIALITNKVKPDLSRNATHLYEVCIRSCGLDLASSEPTGQQHIPQQSGIIFTLTQPPGAPALAEQDPRFPPLWAGLVNIASVSAGAAAALSAIIQQEEEEKERKKKRDERRRRKKNHPRIVENGTNELRTKCELLRSRVEKNLRSRIEKKLVE</sequence>
<comment type="caution">
    <text evidence="2">The sequence shown here is derived from an EMBL/GenBank/DDBJ whole genome shotgun (WGS) entry which is preliminary data.</text>
</comment>
<dbReference type="AlphaFoldDB" id="A0A3S1BGN0"/>
<evidence type="ECO:0000313" key="3">
    <source>
        <dbReference type="Proteomes" id="UP000271974"/>
    </source>
</evidence>
<reference evidence="2 3" key="1">
    <citation type="submission" date="2019-01" db="EMBL/GenBank/DDBJ databases">
        <title>A draft genome assembly of the solar-powered sea slug Elysia chlorotica.</title>
        <authorList>
            <person name="Cai H."/>
            <person name="Li Q."/>
            <person name="Fang X."/>
            <person name="Li J."/>
            <person name="Curtis N.E."/>
            <person name="Altenburger A."/>
            <person name="Shibata T."/>
            <person name="Feng M."/>
            <person name="Maeda T."/>
            <person name="Schwartz J.A."/>
            <person name="Shigenobu S."/>
            <person name="Lundholm N."/>
            <person name="Nishiyama T."/>
            <person name="Yang H."/>
            <person name="Hasebe M."/>
            <person name="Li S."/>
            <person name="Pierce S.K."/>
            <person name="Wang J."/>
        </authorList>
    </citation>
    <scope>NUCLEOTIDE SEQUENCE [LARGE SCALE GENOMIC DNA]</scope>
    <source>
        <strain evidence="2">EC2010</strain>
        <tissue evidence="2">Whole organism of an adult</tissue>
    </source>
</reference>
<feature type="compositionally biased region" description="Basic residues" evidence="1">
    <location>
        <begin position="156"/>
        <end position="171"/>
    </location>
</feature>
<dbReference type="Proteomes" id="UP000271974">
    <property type="component" value="Unassembled WGS sequence"/>
</dbReference>
<keyword evidence="3" id="KW-1185">Reference proteome</keyword>